<evidence type="ECO:0000313" key="2">
    <source>
        <dbReference type="Proteomes" id="UP001529510"/>
    </source>
</evidence>
<dbReference type="PANTHER" id="PTHR46481:SF9">
    <property type="entry name" value="ZINC FINGER BED DOMAIN-CONTAINING PROTEIN 1-LIKE"/>
    <property type="match status" value="1"/>
</dbReference>
<dbReference type="InterPro" id="IPR052035">
    <property type="entry name" value="ZnF_BED_domain_contain"/>
</dbReference>
<reference evidence="1 2" key="1">
    <citation type="submission" date="2024-05" db="EMBL/GenBank/DDBJ databases">
        <title>Genome sequencing and assembly of Indian major carp, Cirrhinus mrigala (Hamilton, 1822).</title>
        <authorList>
            <person name="Mohindra V."/>
            <person name="Chowdhury L.M."/>
            <person name="Lal K."/>
            <person name="Jena J.K."/>
        </authorList>
    </citation>
    <scope>NUCLEOTIDE SEQUENCE [LARGE SCALE GENOMIC DNA]</scope>
    <source>
        <strain evidence="1">CM1030</strain>
        <tissue evidence="1">Blood</tissue>
    </source>
</reference>
<proteinExistence type="predicted"/>
<sequence length="208" mass="23982">MVSYHTVEKASFKDLLQTFDKQYELPGRKYFTETAIPNLYNETRDIIAKDLKAANFVALTTDMWSSINMTPYMSVTVHYISEDWKLEAKCLETTFIPENHTAEVLAEALSDAMQDWDIEQSKISCITTDNGANIVAAIRRLGWPWLNCFGHNLNVAVNYSLQKEKTKTDRALGICRNINAAFSHSWKRRQELRKAQEQLNLPQRMLIT</sequence>
<gene>
    <name evidence="1" type="ORF">M9458_012954</name>
</gene>
<evidence type="ECO:0008006" key="3">
    <source>
        <dbReference type="Google" id="ProtNLM"/>
    </source>
</evidence>
<protein>
    <recommendedName>
        <fullName evidence="3">Transposase</fullName>
    </recommendedName>
</protein>
<feature type="non-terminal residue" evidence="1">
    <location>
        <position position="208"/>
    </location>
</feature>
<dbReference type="Proteomes" id="UP001529510">
    <property type="component" value="Unassembled WGS sequence"/>
</dbReference>
<keyword evidence="2" id="KW-1185">Reference proteome</keyword>
<comment type="caution">
    <text evidence="1">The sequence shown here is derived from an EMBL/GenBank/DDBJ whole genome shotgun (WGS) entry which is preliminary data.</text>
</comment>
<dbReference type="SUPFAM" id="SSF53098">
    <property type="entry name" value="Ribonuclease H-like"/>
    <property type="match status" value="1"/>
</dbReference>
<name>A0ABD0QVK5_CIRMR</name>
<organism evidence="1 2">
    <name type="scientific">Cirrhinus mrigala</name>
    <name type="common">Mrigala</name>
    <dbReference type="NCBI Taxonomy" id="683832"/>
    <lineage>
        <taxon>Eukaryota</taxon>
        <taxon>Metazoa</taxon>
        <taxon>Chordata</taxon>
        <taxon>Craniata</taxon>
        <taxon>Vertebrata</taxon>
        <taxon>Euteleostomi</taxon>
        <taxon>Actinopterygii</taxon>
        <taxon>Neopterygii</taxon>
        <taxon>Teleostei</taxon>
        <taxon>Ostariophysi</taxon>
        <taxon>Cypriniformes</taxon>
        <taxon>Cyprinidae</taxon>
        <taxon>Labeoninae</taxon>
        <taxon>Labeonini</taxon>
        <taxon>Cirrhinus</taxon>
    </lineage>
</organism>
<evidence type="ECO:0000313" key="1">
    <source>
        <dbReference type="EMBL" id="KAL0190256.1"/>
    </source>
</evidence>
<dbReference type="InterPro" id="IPR012337">
    <property type="entry name" value="RNaseH-like_sf"/>
</dbReference>
<dbReference type="AlphaFoldDB" id="A0ABD0QVK5"/>
<dbReference type="EMBL" id="JAMKFB020000006">
    <property type="protein sequence ID" value="KAL0190256.1"/>
    <property type="molecule type" value="Genomic_DNA"/>
</dbReference>
<dbReference type="PANTHER" id="PTHR46481">
    <property type="entry name" value="ZINC FINGER BED DOMAIN-CONTAINING PROTEIN 4"/>
    <property type="match status" value="1"/>
</dbReference>
<accession>A0ABD0QVK5</accession>